<proteinExistence type="predicted"/>
<reference evidence="1 2" key="1">
    <citation type="submission" date="2013-11" db="EMBL/GenBank/DDBJ databases">
        <title>The Genome Sequence of Phytophthora parasitica CJ01A1.</title>
        <authorList>
            <consortium name="The Broad Institute Genomics Platform"/>
            <person name="Russ C."/>
            <person name="Tyler B."/>
            <person name="Panabieres F."/>
            <person name="Shan W."/>
            <person name="Tripathy S."/>
            <person name="Grunwald N."/>
            <person name="Machado M."/>
            <person name="Johnson C.S."/>
            <person name="Walker B."/>
            <person name="Young S.K."/>
            <person name="Zeng Q."/>
            <person name="Gargeya S."/>
            <person name="Fitzgerald M."/>
            <person name="Haas B."/>
            <person name="Abouelleil A."/>
            <person name="Allen A.W."/>
            <person name="Alvarado L."/>
            <person name="Arachchi H.M."/>
            <person name="Berlin A.M."/>
            <person name="Chapman S.B."/>
            <person name="Gainer-Dewar J."/>
            <person name="Goldberg J."/>
            <person name="Griggs A."/>
            <person name="Gujja S."/>
            <person name="Hansen M."/>
            <person name="Howarth C."/>
            <person name="Imamovic A."/>
            <person name="Ireland A."/>
            <person name="Larimer J."/>
            <person name="McCowan C."/>
            <person name="Murphy C."/>
            <person name="Pearson M."/>
            <person name="Poon T.W."/>
            <person name="Priest M."/>
            <person name="Roberts A."/>
            <person name="Saif S."/>
            <person name="Shea T."/>
            <person name="Sisk P."/>
            <person name="Sykes S."/>
            <person name="Wortman J."/>
            <person name="Nusbaum C."/>
            <person name="Birren B."/>
        </authorList>
    </citation>
    <scope>NUCLEOTIDE SEQUENCE [LARGE SCALE GENOMIC DNA]</scope>
    <source>
        <strain evidence="1 2">CJ01A1</strain>
    </source>
</reference>
<dbReference type="Proteomes" id="UP000018958">
    <property type="component" value="Unassembled WGS sequence"/>
</dbReference>
<accession>W2XEI6</accession>
<gene>
    <name evidence="1" type="ORF">F441_05888</name>
</gene>
<organism evidence="1 2">
    <name type="scientific">Phytophthora nicotianae CJ01A1</name>
    <dbReference type="NCBI Taxonomy" id="1317063"/>
    <lineage>
        <taxon>Eukaryota</taxon>
        <taxon>Sar</taxon>
        <taxon>Stramenopiles</taxon>
        <taxon>Oomycota</taxon>
        <taxon>Peronosporomycetes</taxon>
        <taxon>Peronosporales</taxon>
        <taxon>Peronosporaceae</taxon>
        <taxon>Phytophthora</taxon>
    </lineage>
</organism>
<sequence length="180" mass="20154">MVPPLCRVDGRDMPNRKQQKRLSELRYLMTKIENNATSKNLLRGGQSIEETIQVFLDCAESVSVDATTKHSHDTKENLSEDDGKKLFAAMATIEEVLHEALASLGDESISFETGPADKMPRTPGKRDVTPQKRVTIGLYLAGLNENGRLPRGSKKLVMQTFKISRGSADSIWRLRRIQTQ</sequence>
<dbReference type="AlphaFoldDB" id="W2XEI6"/>
<comment type="caution">
    <text evidence="1">The sequence shown here is derived from an EMBL/GenBank/DDBJ whole genome shotgun (WGS) entry which is preliminary data.</text>
</comment>
<evidence type="ECO:0000313" key="2">
    <source>
        <dbReference type="Proteomes" id="UP000018958"/>
    </source>
</evidence>
<evidence type="ECO:0000313" key="1">
    <source>
        <dbReference type="EMBL" id="ETP20379.1"/>
    </source>
</evidence>
<name>W2XEI6_PHYNI</name>
<protein>
    <submittedName>
        <fullName evidence="1">Uncharacterized protein</fullName>
    </submittedName>
</protein>
<dbReference type="EMBL" id="ANIX01001212">
    <property type="protein sequence ID" value="ETP20379.1"/>
    <property type="molecule type" value="Genomic_DNA"/>
</dbReference>